<dbReference type="PANTHER" id="PTHR30502:SF0">
    <property type="entry name" value="PHOSPHOENOLPYRUVATE CARBOXYLASE FAMILY PROTEIN"/>
    <property type="match status" value="1"/>
</dbReference>
<dbReference type="Gene3D" id="3.20.20.60">
    <property type="entry name" value="Phosphoenolpyruvate-binding domains"/>
    <property type="match status" value="1"/>
</dbReference>
<dbReference type="InterPro" id="IPR050251">
    <property type="entry name" value="HpcH-HpaI_aldolase"/>
</dbReference>
<dbReference type="Pfam" id="PF03328">
    <property type="entry name" value="HpcH_HpaI"/>
    <property type="match status" value="1"/>
</dbReference>
<keyword evidence="6" id="KW-1185">Reference proteome</keyword>
<feature type="domain" description="HpcH/HpaI aldolase/citrate lyase" evidence="4">
    <location>
        <begin position="16"/>
        <end position="144"/>
    </location>
</feature>
<protein>
    <recommendedName>
        <fullName evidence="4">HpcH/HpaI aldolase/citrate lyase domain-containing protein</fullName>
    </recommendedName>
</protein>
<dbReference type="Proteomes" id="UP001595075">
    <property type="component" value="Unassembled WGS sequence"/>
</dbReference>
<keyword evidence="2" id="KW-0479">Metal-binding</keyword>
<dbReference type="EMBL" id="JAZHXI010000016">
    <property type="protein sequence ID" value="KAL2062931.1"/>
    <property type="molecule type" value="Genomic_DNA"/>
</dbReference>
<dbReference type="InterPro" id="IPR040442">
    <property type="entry name" value="Pyrv_kinase-like_dom_sf"/>
</dbReference>
<dbReference type="PANTHER" id="PTHR30502">
    <property type="entry name" value="2-KETO-3-DEOXY-L-RHAMNONATE ALDOLASE"/>
    <property type="match status" value="1"/>
</dbReference>
<reference evidence="5 6" key="1">
    <citation type="journal article" date="2024" name="Commun. Biol.">
        <title>Comparative genomic analysis of thermophilic fungi reveals convergent evolutionary adaptations and gene losses.</title>
        <authorList>
            <person name="Steindorff A.S."/>
            <person name="Aguilar-Pontes M.V."/>
            <person name="Robinson A.J."/>
            <person name="Andreopoulos B."/>
            <person name="LaButti K."/>
            <person name="Kuo A."/>
            <person name="Mondo S."/>
            <person name="Riley R."/>
            <person name="Otillar R."/>
            <person name="Haridas S."/>
            <person name="Lipzen A."/>
            <person name="Grimwood J."/>
            <person name="Schmutz J."/>
            <person name="Clum A."/>
            <person name="Reid I.D."/>
            <person name="Moisan M.C."/>
            <person name="Butler G."/>
            <person name="Nguyen T.T.M."/>
            <person name="Dewar K."/>
            <person name="Conant G."/>
            <person name="Drula E."/>
            <person name="Henrissat B."/>
            <person name="Hansel C."/>
            <person name="Singer S."/>
            <person name="Hutchinson M.I."/>
            <person name="de Vries R.P."/>
            <person name="Natvig D.O."/>
            <person name="Powell A.J."/>
            <person name="Tsang A."/>
            <person name="Grigoriev I.V."/>
        </authorList>
    </citation>
    <scope>NUCLEOTIDE SEQUENCE [LARGE SCALE GENOMIC DNA]</scope>
    <source>
        <strain evidence="5 6">CBS 494.80</strain>
    </source>
</reference>
<comment type="caution">
    <text evidence="5">The sequence shown here is derived from an EMBL/GenBank/DDBJ whole genome shotgun (WGS) entry which is preliminary data.</text>
</comment>
<keyword evidence="3" id="KW-0456">Lyase</keyword>
<dbReference type="InterPro" id="IPR015813">
    <property type="entry name" value="Pyrv/PenolPyrv_kinase-like_dom"/>
</dbReference>
<name>A0ABR4C099_9HELO</name>
<evidence type="ECO:0000256" key="1">
    <source>
        <dbReference type="ARBA" id="ARBA00005568"/>
    </source>
</evidence>
<comment type="similarity">
    <text evidence="1">Belongs to the HpcH/HpaI aldolase family.</text>
</comment>
<evidence type="ECO:0000256" key="3">
    <source>
        <dbReference type="ARBA" id="ARBA00023239"/>
    </source>
</evidence>
<evidence type="ECO:0000259" key="4">
    <source>
        <dbReference type="Pfam" id="PF03328"/>
    </source>
</evidence>
<gene>
    <name evidence="5" type="ORF">VTL71DRAFT_6003</name>
</gene>
<sequence>MCPSQSRALTRSRVDQCALDSGVLAIILPMVNDKEDVDLTVKQACCPPLPQRSSGPFRTPSADLEENTMSFVILENAEDIMTIEGASGIPVGPVVGPDDLRSSMGLTRIDRNGPVYLDGLKKILDLAKRIDISVGALVSQDNMARPVEMGFSCFLLADDAALLVGTSLGLSTLTFLYTRMYFQDA</sequence>
<organism evidence="5 6">
    <name type="scientific">Oculimacula yallundae</name>
    <dbReference type="NCBI Taxonomy" id="86028"/>
    <lineage>
        <taxon>Eukaryota</taxon>
        <taxon>Fungi</taxon>
        <taxon>Dikarya</taxon>
        <taxon>Ascomycota</taxon>
        <taxon>Pezizomycotina</taxon>
        <taxon>Leotiomycetes</taxon>
        <taxon>Helotiales</taxon>
        <taxon>Ploettnerulaceae</taxon>
        <taxon>Oculimacula</taxon>
    </lineage>
</organism>
<evidence type="ECO:0000313" key="5">
    <source>
        <dbReference type="EMBL" id="KAL2062931.1"/>
    </source>
</evidence>
<evidence type="ECO:0000313" key="6">
    <source>
        <dbReference type="Proteomes" id="UP001595075"/>
    </source>
</evidence>
<accession>A0ABR4C099</accession>
<evidence type="ECO:0000256" key="2">
    <source>
        <dbReference type="ARBA" id="ARBA00022723"/>
    </source>
</evidence>
<proteinExistence type="inferred from homology"/>
<dbReference type="InterPro" id="IPR005000">
    <property type="entry name" value="Aldolase/citrate-lyase_domain"/>
</dbReference>
<dbReference type="SUPFAM" id="SSF51621">
    <property type="entry name" value="Phosphoenolpyruvate/pyruvate domain"/>
    <property type="match status" value="1"/>
</dbReference>